<evidence type="ECO:0000313" key="3">
    <source>
        <dbReference type="Proteomes" id="UP000095728"/>
    </source>
</evidence>
<organism evidence="2 3">
    <name type="scientific">Hanseniaspora osmophila</name>
    <dbReference type="NCBI Taxonomy" id="56408"/>
    <lineage>
        <taxon>Eukaryota</taxon>
        <taxon>Fungi</taxon>
        <taxon>Dikarya</taxon>
        <taxon>Ascomycota</taxon>
        <taxon>Saccharomycotina</taxon>
        <taxon>Saccharomycetes</taxon>
        <taxon>Saccharomycodales</taxon>
        <taxon>Saccharomycodaceae</taxon>
        <taxon>Hanseniaspora</taxon>
    </lineage>
</organism>
<sequence length="273" mass="30890">MIEIEEIDRKSYNPNVYFSSADSFKVSKRAFNKSAGSSRLGKKKINYSLADMETQIYQRSQAENETGESEDGAGINKTNVAGNRGNAGGKLTNQASERQMLQSEKRFFELDTENASDFKYVPQLLSSLTGINKDKLMDSSVSLSQQRVSKRFEMPKNIKLLYKCTMPPTGLLRKSKIHSNRSENTNKSKATMIKKILSSKRSLSSYIEGLDRLNFKIIFKNVYNKRFFKVLRLMNICSNCGNSSNLSQCKKCHGKICNSVNCYILHSETRCDG</sequence>
<dbReference type="OrthoDB" id="74807at2759"/>
<feature type="region of interest" description="Disordered" evidence="1">
    <location>
        <begin position="60"/>
        <end position="94"/>
    </location>
</feature>
<comment type="caution">
    <text evidence="2">The sequence shown here is derived from an EMBL/GenBank/DDBJ whole genome shotgun (WGS) entry which is preliminary data.</text>
</comment>
<proteinExistence type="predicted"/>
<evidence type="ECO:0000256" key="1">
    <source>
        <dbReference type="SAM" id="MobiDB-lite"/>
    </source>
</evidence>
<evidence type="ECO:0000313" key="2">
    <source>
        <dbReference type="EMBL" id="OEJ83890.1"/>
    </source>
</evidence>
<accession>A0A1E5RAF2</accession>
<protein>
    <submittedName>
        <fullName evidence="2">Vacuolar protein sorting-associated protein 71</fullName>
    </submittedName>
</protein>
<name>A0A1E5RAF2_9ASCO</name>
<reference evidence="3" key="1">
    <citation type="journal article" date="2016" name="Genome Announc.">
        <title>Genome sequences of three species of Hanseniaspora isolated from spontaneous wine fermentations.</title>
        <authorList>
            <person name="Sternes P.R."/>
            <person name="Lee D."/>
            <person name="Kutyna D.R."/>
            <person name="Borneman A.R."/>
        </authorList>
    </citation>
    <scope>NUCLEOTIDE SEQUENCE [LARGE SCALE GENOMIC DNA]</scope>
    <source>
        <strain evidence="3">AWRI3579</strain>
    </source>
</reference>
<dbReference type="Proteomes" id="UP000095728">
    <property type="component" value="Unassembled WGS sequence"/>
</dbReference>
<dbReference type="EMBL" id="LPNM01000008">
    <property type="protein sequence ID" value="OEJ83890.1"/>
    <property type="molecule type" value="Genomic_DNA"/>
</dbReference>
<gene>
    <name evidence="2" type="ORF">AWRI3579_g2623</name>
</gene>
<keyword evidence="3" id="KW-1185">Reference proteome</keyword>
<dbReference type="STRING" id="56408.A0A1E5RAF2"/>
<dbReference type="InParanoid" id="A0A1E5RAF2"/>
<dbReference type="FunCoup" id="A0A1E5RAF2">
    <property type="interactions" value="110"/>
</dbReference>
<dbReference type="AlphaFoldDB" id="A0A1E5RAF2"/>